<protein>
    <recommendedName>
        <fullName evidence="4">NnrS protein</fullName>
    </recommendedName>
</protein>
<feature type="transmembrane region" description="Helical" evidence="1">
    <location>
        <begin position="50"/>
        <end position="67"/>
    </location>
</feature>
<dbReference type="STRING" id="1123357.SAMN02745244_00532"/>
<reference evidence="2 3" key="1">
    <citation type="submission" date="2016-11" db="EMBL/GenBank/DDBJ databases">
        <authorList>
            <person name="Jaros S."/>
            <person name="Januszkiewicz K."/>
            <person name="Wedrychowicz H."/>
        </authorList>
    </citation>
    <scope>NUCLEOTIDE SEQUENCE [LARGE SCALE GENOMIC DNA]</scope>
    <source>
        <strain evidence="2 3">DSM 12906</strain>
    </source>
</reference>
<feature type="transmembrane region" description="Helical" evidence="1">
    <location>
        <begin position="184"/>
        <end position="204"/>
    </location>
</feature>
<evidence type="ECO:0000256" key="1">
    <source>
        <dbReference type="SAM" id="Phobius"/>
    </source>
</evidence>
<feature type="transmembrane region" description="Helical" evidence="1">
    <location>
        <begin position="240"/>
        <end position="262"/>
    </location>
</feature>
<evidence type="ECO:0000313" key="2">
    <source>
        <dbReference type="EMBL" id="SHI51636.1"/>
    </source>
</evidence>
<feature type="transmembrane region" description="Helical" evidence="1">
    <location>
        <begin position="311"/>
        <end position="332"/>
    </location>
</feature>
<dbReference type="OrthoDB" id="9811974at2"/>
<evidence type="ECO:0008006" key="4">
    <source>
        <dbReference type="Google" id="ProtNLM"/>
    </source>
</evidence>
<accession>A0A1M6BSF7</accession>
<keyword evidence="1" id="KW-1133">Transmembrane helix</keyword>
<keyword evidence="3" id="KW-1185">Reference proteome</keyword>
<keyword evidence="1" id="KW-0472">Membrane</keyword>
<organism evidence="2 3">
    <name type="scientific">Tessaracoccus bendigoensis DSM 12906</name>
    <dbReference type="NCBI Taxonomy" id="1123357"/>
    <lineage>
        <taxon>Bacteria</taxon>
        <taxon>Bacillati</taxon>
        <taxon>Actinomycetota</taxon>
        <taxon>Actinomycetes</taxon>
        <taxon>Propionibacteriales</taxon>
        <taxon>Propionibacteriaceae</taxon>
        <taxon>Tessaracoccus</taxon>
    </lineage>
</organism>
<sequence length="361" mass="37570">MNKTPPTTFGDRTRGLRVALVVLAGVSLLTGLNAGLLRLGVWAPVASDRIADLHGPVMVLGFMGTLISLERAQALRNPLAYLAPGLLGLGALSLLAGAPVALGKLLLFDGALAFVVLTLALWRRAPLSLVAAQALAATFAALGAGLWLVAEIPTVLPMLAAFLVVTIASERAELAQLTMGPRAVPTLLVLASLLGVSAALSLVLPTVGDRAFGFGCLLTAVWLLRDDIGRRMIRTDGLRRFNAAALLAGNVWLALSGVVWLVSGQPTSPGVYDAVVHGVFLGFGMMMIMAHAPIIFPAVLGRPLPYRPTMWLPLIILNIGMLLRIVGGLAVITPLYQVGGSVTVVAVLLFAVTVVASVVKG</sequence>
<evidence type="ECO:0000313" key="3">
    <source>
        <dbReference type="Proteomes" id="UP000184512"/>
    </source>
</evidence>
<dbReference type="EMBL" id="FQZG01000007">
    <property type="protein sequence ID" value="SHI51636.1"/>
    <property type="molecule type" value="Genomic_DNA"/>
</dbReference>
<keyword evidence="1" id="KW-0812">Transmembrane</keyword>
<feature type="transmembrane region" description="Helical" evidence="1">
    <location>
        <begin position="129"/>
        <end position="149"/>
    </location>
</feature>
<feature type="transmembrane region" description="Helical" evidence="1">
    <location>
        <begin position="274"/>
        <end position="299"/>
    </location>
</feature>
<feature type="transmembrane region" description="Helical" evidence="1">
    <location>
        <begin position="105"/>
        <end position="122"/>
    </location>
</feature>
<proteinExistence type="predicted"/>
<dbReference type="AlphaFoldDB" id="A0A1M6BSF7"/>
<name>A0A1M6BSF7_9ACTN</name>
<feature type="transmembrane region" description="Helical" evidence="1">
    <location>
        <begin position="79"/>
        <end position="99"/>
    </location>
</feature>
<dbReference type="RefSeq" id="WP_073186004.1">
    <property type="nucleotide sequence ID" value="NZ_FQZG01000007.1"/>
</dbReference>
<gene>
    <name evidence="2" type="ORF">SAMN02745244_00532</name>
</gene>
<dbReference type="Proteomes" id="UP000184512">
    <property type="component" value="Unassembled WGS sequence"/>
</dbReference>
<feature type="transmembrane region" description="Helical" evidence="1">
    <location>
        <begin position="338"/>
        <end position="359"/>
    </location>
</feature>